<dbReference type="InterPro" id="IPR020598">
    <property type="entry name" value="rRNA_Ade_methylase_Trfase_N"/>
</dbReference>
<feature type="binding site" evidence="7 8">
    <location>
        <position position="107"/>
    </location>
    <ligand>
        <name>S-adenosyl-L-methionine</name>
        <dbReference type="ChEBI" id="CHEBI:59789"/>
    </ligand>
</feature>
<dbReference type="NCBIfam" id="TIGR00755">
    <property type="entry name" value="ksgA"/>
    <property type="match status" value="1"/>
</dbReference>
<dbReference type="GO" id="GO:0005829">
    <property type="term" value="C:cytosol"/>
    <property type="evidence" value="ECO:0007669"/>
    <property type="project" value="TreeGrafter"/>
</dbReference>
<dbReference type="AlphaFoldDB" id="M7P1V1"/>
<dbReference type="PATRIC" id="fig|1286106.3.peg.989"/>
<feature type="domain" description="Ribosomal RNA adenine methylase transferase N-terminal" evidence="9">
    <location>
        <begin position="20"/>
        <end position="192"/>
    </location>
</feature>
<feature type="binding site" evidence="7 8">
    <location>
        <position position="61"/>
    </location>
    <ligand>
        <name>S-adenosyl-L-methionine</name>
        <dbReference type="ChEBI" id="CHEBI:59789"/>
    </ligand>
</feature>
<dbReference type="RefSeq" id="WP_009725995.1">
    <property type="nucleotide sequence ID" value="NZ_APHR01000022.1"/>
</dbReference>
<dbReference type="EC" id="2.1.1.182" evidence="7"/>
<evidence type="ECO:0000259" key="9">
    <source>
        <dbReference type="SMART" id="SM00650"/>
    </source>
</evidence>
<dbReference type="PANTHER" id="PTHR11727:SF7">
    <property type="entry name" value="DIMETHYLADENOSINE TRANSFERASE-RELATED"/>
    <property type="match status" value="1"/>
</dbReference>
<feature type="binding site" evidence="7 8">
    <location>
        <position position="15"/>
    </location>
    <ligand>
        <name>S-adenosyl-L-methionine</name>
        <dbReference type="ChEBI" id="CHEBI:59789"/>
    </ligand>
</feature>
<keyword evidence="4 7" id="KW-0808">Transferase</keyword>
<comment type="caution">
    <text evidence="10">The sequence shown here is derived from an EMBL/GenBank/DDBJ whole genome shotgun (WGS) entry which is preliminary data.</text>
</comment>
<dbReference type="STRING" id="1286106.MPL1_04917"/>
<dbReference type="FunFam" id="1.10.8.100:FF:000001">
    <property type="entry name" value="Ribosomal RNA small subunit methyltransferase A"/>
    <property type="match status" value="1"/>
</dbReference>
<keyword evidence="2 7" id="KW-0698">rRNA processing</keyword>
<reference evidence="10 11" key="1">
    <citation type="journal article" date="2013" name="Genome Announc.">
        <title>Draft Genome Sequence of Methylophaga lonarensis MPLT, a Haloalkaliphilic (Non-Methane-Utilizing) Methylotroph.</title>
        <authorList>
            <person name="Shetty S.A."/>
            <person name="Marathe N.P."/>
            <person name="Munot H."/>
            <person name="Antony C.P."/>
            <person name="Dhotre D.P."/>
            <person name="Murrell J.C."/>
            <person name="Shouche Y.S."/>
        </authorList>
    </citation>
    <scope>NUCLEOTIDE SEQUENCE [LARGE SCALE GENOMIC DNA]</scope>
    <source>
        <strain evidence="10 11">MPL</strain>
    </source>
</reference>
<keyword evidence="1 7" id="KW-0963">Cytoplasm</keyword>
<dbReference type="GO" id="GO:0052908">
    <property type="term" value="F:16S rRNA (adenine(1518)-N(6)/adenine(1519)-N(6))-dimethyltransferase activity"/>
    <property type="evidence" value="ECO:0007669"/>
    <property type="project" value="UniProtKB-EC"/>
</dbReference>
<dbReference type="OrthoDB" id="9814755at2"/>
<evidence type="ECO:0000256" key="7">
    <source>
        <dbReference type="HAMAP-Rule" id="MF_00607"/>
    </source>
</evidence>
<dbReference type="EMBL" id="APHR01000022">
    <property type="protein sequence ID" value="EMR13471.1"/>
    <property type="molecule type" value="Genomic_DNA"/>
</dbReference>
<dbReference type="Pfam" id="PF00398">
    <property type="entry name" value="RrnaAD"/>
    <property type="match status" value="1"/>
</dbReference>
<evidence type="ECO:0000313" key="11">
    <source>
        <dbReference type="Proteomes" id="UP000012019"/>
    </source>
</evidence>
<keyword evidence="3 7" id="KW-0489">Methyltransferase</keyword>
<feature type="binding site" evidence="7 8">
    <location>
        <position position="86"/>
    </location>
    <ligand>
        <name>S-adenosyl-L-methionine</name>
        <dbReference type="ChEBI" id="CHEBI:59789"/>
    </ligand>
</feature>
<evidence type="ECO:0000256" key="4">
    <source>
        <dbReference type="ARBA" id="ARBA00022679"/>
    </source>
</evidence>
<dbReference type="PROSITE" id="PS51689">
    <property type="entry name" value="SAM_RNA_A_N6_MT"/>
    <property type="match status" value="1"/>
</dbReference>
<dbReference type="Proteomes" id="UP000012019">
    <property type="component" value="Unassembled WGS sequence"/>
</dbReference>
<dbReference type="Gene3D" id="1.10.8.100">
    <property type="entry name" value="Ribosomal RNA adenine dimethylase-like, domain 2"/>
    <property type="match status" value="1"/>
</dbReference>
<evidence type="ECO:0000313" key="10">
    <source>
        <dbReference type="EMBL" id="EMR13471.1"/>
    </source>
</evidence>
<feature type="binding site" evidence="7 8">
    <location>
        <position position="40"/>
    </location>
    <ligand>
        <name>S-adenosyl-L-methionine</name>
        <dbReference type="ChEBI" id="CHEBI:59789"/>
    </ligand>
</feature>
<accession>M7P1V1</accession>
<dbReference type="PANTHER" id="PTHR11727">
    <property type="entry name" value="DIMETHYLADENOSINE TRANSFERASE"/>
    <property type="match status" value="1"/>
</dbReference>
<evidence type="ECO:0000256" key="8">
    <source>
        <dbReference type="PROSITE-ProRule" id="PRU01026"/>
    </source>
</evidence>
<dbReference type="SMART" id="SM00650">
    <property type="entry name" value="rADc"/>
    <property type="match status" value="1"/>
</dbReference>
<evidence type="ECO:0000256" key="6">
    <source>
        <dbReference type="ARBA" id="ARBA00022884"/>
    </source>
</evidence>
<dbReference type="InterPro" id="IPR029063">
    <property type="entry name" value="SAM-dependent_MTases_sf"/>
</dbReference>
<evidence type="ECO:0000256" key="1">
    <source>
        <dbReference type="ARBA" id="ARBA00022490"/>
    </source>
</evidence>
<organism evidence="10 11">
    <name type="scientific">Methylophaga lonarensis MPL</name>
    <dbReference type="NCBI Taxonomy" id="1286106"/>
    <lineage>
        <taxon>Bacteria</taxon>
        <taxon>Pseudomonadati</taxon>
        <taxon>Pseudomonadota</taxon>
        <taxon>Gammaproteobacteria</taxon>
        <taxon>Thiotrichales</taxon>
        <taxon>Piscirickettsiaceae</taxon>
        <taxon>Methylophaga</taxon>
    </lineage>
</organism>
<evidence type="ECO:0000256" key="2">
    <source>
        <dbReference type="ARBA" id="ARBA00022552"/>
    </source>
</evidence>
<keyword evidence="6 7" id="KW-0694">RNA-binding</keyword>
<dbReference type="Gene3D" id="3.40.50.150">
    <property type="entry name" value="Vaccinia Virus protein VP39"/>
    <property type="match status" value="1"/>
</dbReference>
<dbReference type="HAMAP" id="MF_00607">
    <property type="entry name" value="16SrRNA_methyltr_A"/>
    <property type="match status" value="1"/>
</dbReference>
<dbReference type="InterPro" id="IPR001737">
    <property type="entry name" value="KsgA/Erm"/>
</dbReference>
<dbReference type="SUPFAM" id="SSF53335">
    <property type="entry name" value="S-adenosyl-L-methionine-dependent methyltransferases"/>
    <property type="match status" value="1"/>
</dbReference>
<comment type="similarity">
    <text evidence="7">Belongs to the class I-like SAM-binding methyltransferase superfamily. rRNA adenine N(6)-methyltransferase family. RsmA subfamily.</text>
</comment>
<evidence type="ECO:0000256" key="3">
    <source>
        <dbReference type="ARBA" id="ARBA00022603"/>
    </source>
</evidence>
<comment type="function">
    <text evidence="7">Specifically dimethylates two adjacent adenosines (A1518 and A1519) in the loop of a conserved hairpin near the 3'-end of 16S rRNA in the 30S particle. May play a critical role in biogenesis of 30S subunits.</text>
</comment>
<comment type="subcellular location">
    <subcellularLocation>
        <location evidence="7">Cytoplasm</location>
    </subcellularLocation>
</comment>
<proteinExistence type="inferred from homology"/>
<name>M7P1V1_9GAMM</name>
<keyword evidence="11" id="KW-1185">Reference proteome</keyword>
<gene>
    <name evidence="7" type="primary">rsmA</name>
    <name evidence="7" type="synonym">ksgA</name>
    <name evidence="10" type="ORF">MPL1_04917</name>
</gene>
<dbReference type="InterPro" id="IPR011530">
    <property type="entry name" value="rRNA_adenine_dimethylase"/>
</dbReference>
<dbReference type="eggNOG" id="COG0030">
    <property type="taxonomic scope" value="Bacteria"/>
</dbReference>
<keyword evidence="5 7" id="KW-0949">S-adenosyl-L-methionine</keyword>
<sequence length="259" mass="29460">MDYPRARKRFGQNFLHDDYIINEIIEAISPEPGDHIVEIGPGRGALTKPLLERCNHLDIIELDRDLVPLLQQRHASHPGLKIHLADALQFDYRSLRVSDEQLRIVGNLPYNITTPLLFHLLDYSDIVEDMCFMLQKEVVERICAQPGSKQYGKLSIMIQHRCDAQLLFLVPPEAFDPAPKVDSAIIYLQPLKHRVGGEVDLVLLGQLVSQAFSQRRKTVSNTLKNMVSSETLRACGIDPEQRPETIDVTQYVELTRTLC</sequence>
<protein>
    <recommendedName>
        <fullName evidence="7">Ribosomal RNA small subunit methyltransferase A</fullName>
        <ecNumber evidence="7">2.1.1.182</ecNumber>
    </recommendedName>
    <alternativeName>
        <fullName evidence="7">16S rRNA (adenine(1518)-N(6)/adenine(1519)-N(6))-dimethyltransferase</fullName>
    </alternativeName>
    <alternativeName>
        <fullName evidence="7">16S rRNA dimethyladenosine transferase</fullName>
    </alternativeName>
    <alternativeName>
        <fullName evidence="7">16S rRNA dimethylase</fullName>
    </alternativeName>
    <alternativeName>
        <fullName evidence="7">S-adenosylmethionine-6-N', N'-adenosyl(rRNA) dimethyltransferase</fullName>
    </alternativeName>
</protein>
<dbReference type="InterPro" id="IPR023165">
    <property type="entry name" value="rRNA_Ade_diMease-like_C"/>
</dbReference>
<feature type="binding site" evidence="7 8">
    <location>
        <position position="13"/>
    </location>
    <ligand>
        <name>S-adenosyl-L-methionine</name>
        <dbReference type="ChEBI" id="CHEBI:59789"/>
    </ligand>
</feature>
<comment type="catalytic activity">
    <reaction evidence="7">
        <text>adenosine(1518)/adenosine(1519) in 16S rRNA + 4 S-adenosyl-L-methionine = N(6)-dimethyladenosine(1518)/N(6)-dimethyladenosine(1519) in 16S rRNA + 4 S-adenosyl-L-homocysteine + 4 H(+)</text>
        <dbReference type="Rhea" id="RHEA:19609"/>
        <dbReference type="Rhea" id="RHEA-COMP:10232"/>
        <dbReference type="Rhea" id="RHEA-COMP:10233"/>
        <dbReference type="ChEBI" id="CHEBI:15378"/>
        <dbReference type="ChEBI" id="CHEBI:57856"/>
        <dbReference type="ChEBI" id="CHEBI:59789"/>
        <dbReference type="ChEBI" id="CHEBI:74411"/>
        <dbReference type="ChEBI" id="CHEBI:74493"/>
        <dbReference type="EC" id="2.1.1.182"/>
    </reaction>
</comment>
<dbReference type="GO" id="GO:0003723">
    <property type="term" value="F:RNA binding"/>
    <property type="evidence" value="ECO:0007669"/>
    <property type="project" value="UniProtKB-UniRule"/>
</dbReference>
<evidence type="ECO:0000256" key="5">
    <source>
        <dbReference type="ARBA" id="ARBA00022691"/>
    </source>
</evidence>